<sequence>MKLSCVPVLALLVFSSGRAATGEVLDSRPATVLQVVTQAGYSAKLNPGDSKNGPFITLTIDGDVVYLNLEGCKADGCKRVDATTGYDADTSSDEVTEYVNGWNASHYTQAYSDTEEEVAYLDSSYLMTGGYTRANMVAWLKAYLDDLTDFADNLP</sequence>
<keyword evidence="5" id="KW-1185">Reference proteome</keyword>
<gene>
    <name evidence="2" type="ORF">GCM10017781_35300</name>
    <name evidence="3" type="ORF">HNQ07_003303</name>
</gene>
<reference evidence="2" key="4">
    <citation type="submission" date="2024-05" db="EMBL/GenBank/DDBJ databases">
        <authorList>
            <person name="Sun Q."/>
            <person name="Zhou Y."/>
        </authorList>
    </citation>
    <scope>NUCLEOTIDE SEQUENCE</scope>
    <source>
        <strain evidence="2">CGMCC 1.18437</strain>
    </source>
</reference>
<dbReference type="EMBL" id="BNAJ01000010">
    <property type="protein sequence ID" value="GHF55822.1"/>
    <property type="molecule type" value="Genomic_DNA"/>
</dbReference>
<dbReference type="EMBL" id="JACHFK010000009">
    <property type="protein sequence ID" value="MBB5377803.1"/>
    <property type="molecule type" value="Genomic_DNA"/>
</dbReference>
<reference evidence="2" key="1">
    <citation type="journal article" date="2014" name="Int. J. Syst. Evol. Microbiol.">
        <title>Complete genome of a new Firmicutes species belonging to the dominant human colonic microbiota ('Ruminococcus bicirculans') reveals two chromosomes and a selective capacity to utilize plant glucans.</title>
        <authorList>
            <consortium name="NISC Comparative Sequencing Program"/>
            <person name="Wegmann U."/>
            <person name="Louis P."/>
            <person name="Goesmann A."/>
            <person name="Henrissat B."/>
            <person name="Duncan S.H."/>
            <person name="Flint H.J."/>
        </authorList>
    </citation>
    <scope>NUCLEOTIDE SEQUENCE</scope>
    <source>
        <strain evidence="2">CGMCC 1.18437</strain>
    </source>
</reference>
<proteinExistence type="predicted"/>
<evidence type="ECO:0000313" key="4">
    <source>
        <dbReference type="Proteomes" id="UP000539473"/>
    </source>
</evidence>
<dbReference type="InterPro" id="IPR019660">
    <property type="entry name" value="Put_sensory_transdc_reg_YbjN"/>
</dbReference>
<keyword evidence="1" id="KW-0732">Signal</keyword>
<comment type="caution">
    <text evidence="3">The sequence shown here is derived from an EMBL/GenBank/DDBJ whole genome shotgun (WGS) entry which is preliminary data.</text>
</comment>
<organism evidence="3 4">
    <name type="scientific">Deinococcus metalli</name>
    <dbReference type="NCBI Taxonomy" id="1141878"/>
    <lineage>
        <taxon>Bacteria</taxon>
        <taxon>Thermotogati</taxon>
        <taxon>Deinococcota</taxon>
        <taxon>Deinococci</taxon>
        <taxon>Deinococcales</taxon>
        <taxon>Deinococcaceae</taxon>
        <taxon>Deinococcus</taxon>
    </lineage>
</organism>
<evidence type="ECO:0008006" key="6">
    <source>
        <dbReference type="Google" id="ProtNLM"/>
    </source>
</evidence>
<feature type="signal peptide" evidence="1">
    <location>
        <begin position="1"/>
        <end position="19"/>
    </location>
</feature>
<evidence type="ECO:0000256" key="1">
    <source>
        <dbReference type="SAM" id="SignalP"/>
    </source>
</evidence>
<dbReference type="Proteomes" id="UP000539473">
    <property type="component" value="Unassembled WGS sequence"/>
</dbReference>
<evidence type="ECO:0000313" key="5">
    <source>
        <dbReference type="Proteomes" id="UP000619376"/>
    </source>
</evidence>
<name>A0A7W8KHC0_9DEIO</name>
<accession>A0A7W8KHC0</accession>
<protein>
    <recommendedName>
        <fullName evidence="6">YbjN domain-containing protein</fullName>
    </recommendedName>
</protein>
<dbReference type="Proteomes" id="UP000619376">
    <property type="component" value="Unassembled WGS sequence"/>
</dbReference>
<feature type="chain" id="PRO_5030626120" description="YbjN domain-containing protein" evidence="1">
    <location>
        <begin position="20"/>
        <end position="155"/>
    </location>
</feature>
<dbReference type="Pfam" id="PF10722">
    <property type="entry name" value="YbjN"/>
    <property type="match status" value="1"/>
</dbReference>
<evidence type="ECO:0000313" key="2">
    <source>
        <dbReference type="EMBL" id="GHF55822.1"/>
    </source>
</evidence>
<dbReference type="AlphaFoldDB" id="A0A7W8KHC0"/>
<reference evidence="3 4" key="3">
    <citation type="submission" date="2020-08" db="EMBL/GenBank/DDBJ databases">
        <title>Genomic Encyclopedia of Type Strains, Phase IV (KMG-IV): sequencing the most valuable type-strain genomes for metagenomic binning, comparative biology and taxonomic classification.</title>
        <authorList>
            <person name="Goeker M."/>
        </authorList>
    </citation>
    <scope>NUCLEOTIDE SEQUENCE [LARGE SCALE GENOMIC DNA]</scope>
    <source>
        <strain evidence="3 4">DSM 27521</strain>
    </source>
</reference>
<reference evidence="5" key="2">
    <citation type="journal article" date="2019" name="Int. J. Syst. Evol. Microbiol.">
        <title>The Global Catalogue of Microorganisms (GCM) 10K type strain sequencing project: providing services to taxonomists for standard genome sequencing and annotation.</title>
        <authorList>
            <consortium name="The Broad Institute Genomics Platform"/>
            <consortium name="The Broad Institute Genome Sequencing Center for Infectious Disease"/>
            <person name="Wu L."/>
            <person name="Ma J."/>
        </authorList>
    </citation>
    <scope>NUCLEOTIDE SEQUENCE [LARGE SCALE GENOMIC DNA]</scope>
    <source>
        <strain evidence="5">CGMCC 1.18437</strain>
    </source>
</reference>
<evidence type="ECO:0000313" key="3">
    <source>
        <dbReference type="EMBL" id="MBB5377803.1"/>
    </source>
</evidence>
<dbReference type="RefSeq" id="WP_184113724.1">
    <property type="nucleotide sequence ID" value="NZ_BNAJ01000010.1"/>
</dbReference>